<organism evidence="1 2">
    <name type="scientific">Peronospora destructor</name>
    <dbReference type="NCBI Taxonomy" id="86335"/>
    <lineage>
        <taxon>Eukaryota</taxon>
        <taxon>Sar</taxon>
        <taxon>Stramenopiles</taxon>
        <taxon>Oomycota</taxon>
        <taxon>Peronosporomycetes</taxon>
        <taxon>Peronosporales</taxon>
        <taxon>Peronosporaceae</taxon>
        <taxon>Peronospora</taxon>
    </lineage>
</organism>
<reference evidence="1" key="1">
    <citation type="submission" date="2022-12" db="EMBL/GenBank/DDBJ databases">
        <authorList>
            <person name="Webb A."/>
        </authorList>
    </citation>
    <scope>NUCLEOTIDE SEQUENCE</scope>
    <source>
        <strain evidence="1">Pd1</strain>
    </source>
</reference>
<dbReference type="Proteomes" id="UP001162029">
    <property type="component" value="Unassembled WGS sequence"/>
</dbReference>
<proteinExistence type="predicted"/>
<keyword evidence="2" id="KW-1185">Reference proteome</keyword>
<accession>A0AAV0U9K6</accession>
<evidence type="ECO:0000313" key="1">
    <source>
        <dbReference type="EMBL" id="CAI5733317.1"/>
    </source>
</evidence>
<dbReference type="EMBL" id="CANTFM010000995">
    <property type="protein sequence ID" value="CAI5733317.1"/>
    <property type="molecule type" value="Genomic_DNA"/>
</dbReference>
<comment type="caution">
    <text evidence="1">The sequence shown here is derived from an EMBL/GenBank/DDBJ whole genome shotgun (WGS) entry which is preliminary data.</text>
</comment>
<sequence length="235" mass="25823">MAKKKSRGVVKAGYLTMLWLADDVLIVTGVKDNAAKKVAGIKAKKAGMFKALKKQEKRASVVGMKKSDIHKTKRKAKRVTPVANEFRNFDERMAAKTLRRPRSALEAVGVASPTFVMAPPTFRFNANTMQPTPAPREVEGFHGFVSALNAPKDVPIVNQDHVARQFKPMQCDYHGSNVFAVLDDGDEEQQKKTEANLQTAPAFMQPATFTLASIQSTEVTLPSSLRQSIQPAVVE</sequence>
<protein>
    <submittedName>
        <fullName evidence="1">Uncharacterized protein</fullName>
    </submittedName>
</protein>
<evidence type="ECO:0000313" key="2">
    <source>
        <dbReference type="Proteomes" id="UP001162029"/>
    </source>
</evidence>
<name>A0AAV0U9K6_9STRA</name>
<gene>
    <name evidence="1" type="ORF">PDE001_LOCUS5366</name>
</gene>
<dbReference type="AlphaFoldDB" id="A0AAV0U9K6"/>